<dbReference type="InterPro" id="IPR050654">
    <property type="entry name" value="AChE-related_enzymes"/>
</dbReference>
<dbReference type="PANTHER" id="PTHR43918:SF4">
    <property type="entry name" value="CARBOXYLIC ESTER HYDROLASE"/>
    <property type="match status" value="1"/>
</dbReference>
<proteinExistence type="inferred from homology"/>
<dbReference type="PANTHER" id="PTHR43918">
    <property type="entry name" value="ACETYLCHOLINESTERASE"/>
    <property type="match status" value="1"/>
</dbReference>
<reference evidence="3" key="1">
    <citation type="submission" date="2021-09" db="EMBL/GenBank/DDBJ databases">
        <authorList>
            <person name="Martin H S."/>
        </authorList>
    </citation>
    <scope>NUCLEOTIDE SEQUENCE</scope>
</reference>
<dbReference type="GO" id="GO:0006581">
    <property type="term" value="P:acetylcholine catabolic process"/>
    <property type="evidence" value="ECO:0007669"/>
    <property type="project" value="TreeGrafter"/>
</dbReference>
<dbReference type="GO" id="GO:0005886">
    <property type="term" value="C:plasma membrane"/>
    <property type="evidence" value="ECO:0007669"/>
    <property type="project" value="TreeGrafter"/>
</dbReference>
<comment type="similarity">
    <text evidence="1">Belongs to the type-B carboxylesterase/lipase family.</text>
</comment>
<evidence type="ECO:0000313" key="3">
    <source>
        <dbReference type="EMBL" id="CAG9576033.1"/>
    </source>
</evidence>
<dbReference type="SUPFAM" id="SSF53474">
    <property type="entry name" value="alpha/beta-Hydrolases"/>
    <property type="match status" value="3"/>
</dbReference>
<evidence type="ECO:0000256" key="1">
    <source>
        <dbReference type="ARBA" id="ARBA00005964"/>
    </source>
</evidence>
<comment type="caution">
    <text evidence="3">The sequence shown here is derived from an EMBL/GenBank/DDBJ whole genome shotgun (WGS) entry which is preliminary data.</text>
</comment>
<protein>
    <submittedName>
        <fullName evidence="3">(African queen) hypothetical protein</fullName>
    </submittedName>
</protein>
<organism evidence="3 4">
    <name type="scientific">Danaus chrysippus</name>
    <name type="common">African queen</name>
    <dbReference type="NCBI Taxonomy" id="151541"/>
    <lineage>
        <taxon>Eukaryota</taxon>
        <taxon>Metazoa</taxon>
        <taxon>Ecdysozoa</taxon>
        <taxon>Arthropoda</taxon>
        <taxon>Hexapoda</taxon>
        <taxon>Insecta</taxon>
        <taxon>Pterygota</taxon>
        <taxon>Neoptera</taxon>
        <taxon>Endopterygota</taxon>
        <taxon>Lepidoptera</taxon>
        <taxon>Glossata</taxon>
        <taxon>Ditrysia</taxon>
        <taxon>Papilionoidea</taxon>
        <taxon>Nymphalidae</taxon>
        <taxon>Danainae</taxon>
        <taxon>Danaini</taxon>
        <taxon>Danaina</taxon>
        <taxon>Danaus</taxon>
        <taxon>Anosia</taxon>
    </lineage>
</organism>
<dbReference type="InterPro" id="IPR029058">
    <property type="entry name" value="AB_hydrolase_fold"/>
</dbReference>
<name>A0A8J2R2L5_9NEOP</name>
<feature type="signal peptide" evidence="2">
    <location>
        <begin position="1"/>
        <end position="17"/>
    </location>
</feature>
<dbReference type="EMBL" id="CAKASE010000074">
    <property type="protein sequence ID" value="CAG9576033.1"/>
    <property type="molecule type" value="Genomic_DNA"/>
</dbReference>
<evidence type="ECO:0000313" key="4">
    <source>
        <dbReference type="Proteomes" id="UP000789524"/>
    </source>
</evidence>
<feature type="chain" id="PRO_5035301348" evidence="2">
    <location>
        <begin position="18"/>
        <end position="210"/>
    </location>
</feature>
<keyword evidence="4" id="KW-1185">Reference proteome</keyword>
<dbReference type="Proteomes" id="UP000789524">
    <property type="component" value="Unassembled WGS sequence"/>
</dbReference>
<keyword evidence="2" id="KW-0732">Signal</keyword>
<dbReference type="OrthoDB" id="3200163at2759"/>
<dbReference type="GO" id="GO:0019695">
    <property type="term" value="P:choline metabolic process"/>
    <property type="evidence" value="ECO:0007669"/>
    <property type="project" value="TreeGrafter"/>
</dbReference>
<gene>
    <name evidence="3" type="ORF">DCHRY22_LOCUS11801</name>
</gene>
<dbReference type="GO" id="GO:0003990">
    <property type="term" value="F:acetylcholinesterase activity"/>
    <property type="evidence" value="ECO:0007669"/>
    <property type="project" value="TreeGrafter"/>
</dbReference>
<sequence>MRVSAIFLSALIVSVSSEDIKDRESLLVQISSGLVRGYKDIHDDVFVFNGIPYATAPTGTERFKCIITSHTMRVFAIFLSALIASVSSDNIKDRESLLVQISSGLVRGYKDIHDDVFVFKGIPYATAPTGTERFKCIITSHTMWVSAILLSALIASVSSENIKDRESLLVQISSGLVRGYKDIHDDVFVFNGIPYATAPTGTERFKVKDQ</sequence>
<dbReference type="AlphaFoldDB" id="A0A8J2R2L5"/>
<dbReference type="GO" id="GO:0005615">
    <property type="term" value="C:extracellular space"/>
    <property type="evidence" value="ECO:0007669"/>
    <property type="project" value="TreeGrafter"/>
</dbReference>
<dbReference type="Gene3D" id="3.40.50.1820">
    <property type="entry name" value="alpha/beta hydrolase"/>
    <property type="match status" value="3"/>
</dbReference>
<accession>A0A8J2R2L5</accession>
<evidence type="ECO:0000256" key="2">
    <source>
        <dbReference type="SAM" id="SignalP"/>
    </source>
</evidence>